<name>A0A8X6HBB2_TRICU</name>
<feature type="region of interest" description="Disordered" evidence="1">
    <location>
        <begin position="1"/>
        <end position="77"/>
    </location>
</feature>
<evidence type="ECO:0000256" key="1">
    <source>
        <dbReference type="SAM" id="MobiDB-lite"/>
    </source>
</evidence>
<feature type="compositionally biased region" description="Basic and acidic residues" evidence="1">
    <location>
        <begin position="18"/>
        <end position="30"/>
    </location>
</feature>
<feature type="non-terminal residue" evidence="2">
    <location>
        <position position="1"/>
    </location>
</feature>
<dbReference type="Proteomes" id="UP000887116">
    <property type="component" value="Unassembled WGS sequence"/>
</dbReference>
<organism evidence="2 3">
    <name type="scientific">Trichonephila clavata</name>
    <name type="common">Joro spider</name>
    <name type="synonym">Nephila clavata</name>
    <dbReference type="NCBI Taxonomy" id="2740835"/>
    <lineage>
        <taxon>Eukaryota</taxon>
        <taxon>Metazoa</taxon>
        <taxon>Ecdysozoa</taxon>
        <taxon>Arthropoda</taxon>
        <taxon>Chelicerata</taxon>
        <taxon>Arachnida</taxon>
        <taxon>Araneae</taxon>
        <taxon>Araneomorphae</taxon>
        <taxon>Entelegynae</taxon>
        <taxon>Araneoidea</taxon>
        <taxon>Nephilidae</taxon>
        <taxon>Trichonephila</taxon>
    </lineage>
</organism>
<proteinExistence type="predicted"/>
<comment type="caution">
    <text evidence="2">The sequence shown here is derived from an EMBL/GenBank/DDBJ whole genome shotgun (WGS) entry which is preliminary data.</text>
</comment>
<gene>
    <name evidence="2" type="ORF">TNCT_60191</name>
</gene>
<accession>A0A8X6HBB2</accession>
<sequence length="200" mass="22770">KYRLAHTFTQEPSLDNSPLEKREEKDAERKGRGKGSGGSYEQNSTRSRANDQERQSPPSGTLTPPLQHTIPLKGEDRYLLRPGGSFAPAMEYITAVRLHKRGRKQIRENLLAEDFDYKMLTARTNYIEEGRWLLNRAPRVLCPVERIAVFNEKNGTLSSKGKFKRSGGLAHDRLDGDDSGSWGDQSFLLHLYQFVLIPLR</sequence>
<evidence type="ECO:0000313" key="3">
    <source>
        <dbReference type="Proteomes" id="UP000887116"/>
    </source>
</evidence>
<reference evidence="2" key="1">
    <citation type="submission" date="2020-07" db="EMBL/GenBank/DDBJ databases">
        <title>Multicomponent nature underlies the extraordinary mechanical properties of spider dragline silk.</title>
        <authorList>
            <person name="Kono N."/>
            <person name="Nakamura H."/>
            <person name="Mori M."/>
            <person name="Yoshida Y."/>
            <person name="Ohtoshi R."/>
            <person name="Malay A.D."/>
            <person name="Moran D.A.P."/>
            <person name="Tomita M."/>
            <person name="Numata K."/>
            <person name="Arakawa K."/>
        </authorList>
    </citation>
    <scope>NUCLEOTIDE SEQUENCE</scope>
</reference>
<feature type="compositionally biased region" description="Polar residues" evidence="1">
    <location>
        <begin position="55"/>
        <end position="66"/>
    </location>
</feature>
<protein>
    <submittedName>
        <fullName evidence="2">Uncharacterized protein</fullName>
    </submittedName>
</protein>
<evidence type="ECO:0000313" key="2">
    <source>
        <dbReference type="EMBL" id="GFR18815.1"/>
    </source>
</evidence>
<feature type="compositionally biased region" description="Polar residues" evidence="1">
    <location>
        <begin position="7"/>
        <end position="16"/>
    </location>
</feature>
<dbReference type="EMBL" id="BMAO01027671">
    <property type="protein sequence ID" value="GFR18815.1"/>
    <property type="molecule type" value="Genomic_DNA"/>
</dbReference>
<dbReference type="AlphaFoldDB" id="A0A8X6HBB2"/>
<keyword evidence="3" id="KW-1185">Reference proteome</keyword>